<evidence type="ECO:0000259" key="14">
    <source>
        <dbReference type="Pfam" id="PF08264"/>
    </source>
</evidence>
<evidence type="ECO:0000259" key="15">
    <source>
        <dbReference type="Pfam" id="PF10458"/>
    </source>
</evidence>
<dbReference type="SUPFAM" id="SSF50677">
    <property type="entry name" value="ValRS/IleRS/LeuRS editing domain"/>
    <property type="match status" value="1"/>
</dbReference>
<dbReference type="Pfam" id="PF00133">
    <property type="entry name" value="tRNA-synt_1"/>
    <property type="match status" value="1"/>
</dbReference>
<dbReference type="InterPro" id="IPR002300">
    <property type="entry name" value="aa-tRNA-synth_Ia"/>
</dbReference>
<comment type="catalytic activity">
    <reaction evidence="10 12">
        <text>tRNA(Val) + L-valine + ATP = L-valyl-tRNA(Val) + AMP + diphosphate</text>
        <dbReference type="Rhea" id="RHEA:10704"/>
        <dbReference type="Rhea" id="RHEA-COMP:9672"/>
        <dbReference type="Rhea" id="RHEA-COMP:9708"/>
        <dbReference type="ChEBI" id="CHEBI:30616"/>
        <dbReference type="ChEBI" id="CHEBI:33019"/>
        <dbReference type="ChEBI" id="CHEBI:57762"/>
        <dbReference type="ChEBI" id="CHEBI:78442"/>
        <dbReference type="ChEBI" id="CHEBI:78537"/>
        <dbReference type="ChEBI" id="CHEBI:456215"/>
        <dbReference type="EC" id="6.1.1.9"/>
    </reaction>
</comment>
<evidence type="ECO:0000256" key="9">
    <source>
        <dbReference type="ARBA" id="ARBA00023146"/>
    </source>
</evidence>
<dbReference type="InterPro" id="IPR002303">
    <property type="entry name" value="Valyl-tRNA_ligase"/>
</dbReference>
<evidence type="ECO:0000313" key="16">
    <source>
        <dbReference type="EMBL" id="VFB16811.1"/>
    </source>
</evidence>
<dbReference type="FunFam" id="1.10.287.380:FF:000001">
    <property type="entry name" value="Valine--tRNA ligase"/>
    <property type="match status" value="1"/>
</dbReference>
<dbReference type="FunFam" id="3.40.50.620:FF:000032">
    <property type="entry name" value="Valine--tRNA ligase"/>
    <property type="match status" value="1"/>
</dbReference>
<dbReference type="InterPro" id="IPR009008">
    <property type="entry name" value="Val/Leu/Ile-tRNA-synth_edit"/>
</dbReference>
<dbReference type="Gene3D" id="1.10.730.10">
    <property type="entry name" value="Isoleucyl-tRNA Synthetase, Domain 1"/>
    <property type="match status" value="1"/>
</dbReference>
<dbReference type="FunFam" id="1.10.730.10:FF:000014">
    <property type="entry name" value="Valine--tRNA ligase"/>
    <property type="match status" value="1"/>
</dbReference>
<evidence type="ECO:0000256" key="4">
    <source>
        <dbReference type="ARBA" id="ARBA00022598"/>
    </source>
</evidence>
<evidence type="ECO:0000256" key="12">
    <source>
        <dbReference type="HAMAP-Rule" id="MF_02004"/>
    </source>
</evidence>
<dbReference type="RefSeq" id="WP_131749489.1">
    <property type="nucleotide sequence ID" value="NZ_CAACYI010000001.1"/>
</dbReference>
<comment type="subcellular location">
    <subcellularLocation>
        <location evidence="1 12">Cytoplasm</location>
    </subcellularLocation>
</comment>
<evidence type="ECO:0000259" key="13">
    <source>
        <dbReference type="Pfam" id="PF00133"/>
    </source>
</evidence>
<feature type="coiled-coil region" evidence="12">
    <location>
        <begin position="810"/>
        <end position="879"/>
    </location>
</feature>
<dbReference type="Proteomes" id="UP000377798">
    <property type="component" value="Unassembled WGS sequence"/>
</dbReference>
<feature type="domain" description="Valyl-tRNA synthetase tRNA-binding arm" evidence="15">
    <location>
        <begin position="812"/>
        <end position="876"/>
    </location>
</feature>
<dbReference type="PRINTS" id="PR00986">
    <property type="entry name" value="TRNASYNTHVAL"/>
</dbReference>
<dbReference type="InterPro" id="IPR009080">
    <property type="entry name" value="tRNAsynth_Ia_anticodon-bd"/>
</dbReference>
<dbReference type="FunFam" id="3.40.50.620:FF:000098">
    <property type="entry name" value="Valine--tRNA ligase"/>
    <property type="match status" value="1"/>
</dbReference>
<feature type="short sequence motif" description="'KMSKS' region" evidence="12">
    <location>
        <begin position="523"/>
        <end position="527"/>
    </location>
</feature>
<comment type="subunit">
    <text evidence="2 12">Monomer.</text>
</comment>
<dbReference type="InterPro" id="IPR033705">
    <property type="entry name" value="Anticodon_Ia_Val"/>
</dbReference>
<comment type="similarity">
    <text evidence="11 12">Belongs to the class-I aminoacyl-tRNA synthetase family. ValS type 1 subfamily.</text>
</comment>
<dbReference type="Gene3D" id="3.90.740.10">
    <property type="entry name" value="Valyl/Leucyl/Isoleucyl-tRNA synthetase, editing domain"/>
    <property type="match status" value="1"/>
</dbReference>
<organism evidence="16 17">
    <name type="scientific">Urinicoccus massiliensis</name>
    <dbReference type="NCBI Taxonomy" id="1723382"/>
    <lineage>
        <taxon>Bacteria</taxon>
        <taxon>Bacillati</taxon>
        <taxon>Bacillota</taxon>
        <taxon>Tissierellia</taxon>
        <taxon>Tissierellales</taxon>
        <taxon>Peptoniphilaceae</taxon>
        <taxon>Urinicoccus</taxon>
    </lineage>
</organism>
<dbReference type="GO" id="GO:0005524">
    <property type="term" value="F:ATP binding"/>
    <property type="evidence" value="ECO:0007669"/>
    <property type="project" value="UniProtKB-UniRule"/>
</dbReference>
<comment type="function">
    <text evidence="12">Catalyzes the attachment of valine to tRNA(Val). As ValRS can inadvertently accommodate and process structurally similar amino acids such as threonine, to avoid such errors, it has a 'posttransfer' editing activity that hydrolyzes mischarged Thr-tRNA(Val) in a tRNA-dependent manner.</text>
</comment>
<comment type="caution">
    <text evidence="16">The sequence shown here is derived from an EMBL/GenBank/DDBJ whole genome shotgun (WGS) entry which is preliminary data.</text>
</comment>
<dbReference type="Gene3D" id="3.40.50.620">
    <property type="entry name" value="HUPs"/>
    <property type="match status" value="2"/>
</dbReference>
<feature type="domain" description="Aminoacyl-tRNA synthetase class Ia" evidence="13">
    <location>
        <begin position="17"/>
        <end position="562"/>
    </location>
</feature>
<evidence type="ECO:0000256" key="10">
    <source>
        <dbReference type="ARBA" id="ARBA00047552"/>
    </source>
</evidence>
<dbReference type="CDD" id="cd07962">
    <property type="entry name" value="Anticodon_Ia_Val"/>
    <property type="match status" value="1"/>
</dbReference>
<feature type="domain" description="Methionyl/Valyl/Leucyl/Isoleucyl-tRNA synthetase anticodon-binding" evidence="14">
    <location>
        <begin position="605"/>
        <end position="750"/>
    </location>
</feature>
<dbReference type="GO" id="GO:0006438">
    <property type="term" value="P:valyl-tRNA aminoacylation"/>
    <property type="evidence" value="ECO:0007669"/>
    <property type="project" value="UniProtKB-UniRule"/>
</dbReference>
<dbReference type="SUPFAM" id="SSF52374">
    <property type="entry name" value="Nucleotidylyl transferase"/>
    <property type="match status" value="1"/>
</dbReference>
<evidence type="ECO:0000256" key="5">
    <source>
        <dbReference type="ARBA" id="ARBA00022741"/>
    </source>
</evidence>
<dbReference type="GO" id="GO:0002161">
    <property type="term" value="F:aminoacyl-tRNA deacylase activity"/>
    <property type="evidence" value="ECO:0007669"/>
    <property type="project" value="InterPro"/>
</dbReference>
<keyword evidence="8 12" id="KW-0175">Coiled coil</keyword>
<evidence type="ECO:0000256" key="7">
    <source>
        <dbReference type="ARBA" id="ARBA00022917"/>
    </source>
</evidence>
<proteinExistence type="inferred from homology"/>
<dbReference type="SUPFAM" id="SSF46589">
    <property type="entry name" value="tRNA-binding arm"/>
    <property type="match status" value="1"/>
</dbReference>
<dbReference type="Pfam" id="PF08264">
    <property type="entry name" value="Anticodon_1"/>
    <property type="match status" value="1"/>
</dbReference>
<dbReference type="NCBIfam" id="TIGR00422">
    <property type="entry name" value="valS"/>
    <property type="match status" value="1"/>
</dbReference>
<evidence type="ECO:0000256" key="3">
    <source>
        <dbReference type="ARBA" id="ARBA00022490"/>
    </source>
</evidence>
<gene>
    <name evidence="12 16" type="primary">valS</name>
    <name evidence="16" type="ORF">NCTC13150_01383</name>
</gene>
<dbReference type="PROSITE" id="PS00178">
    <property type="entry name" value="AA_TRNA_LIGASE_I"/>
    <property type="match status" value="1"/>
</dbReference>
<keyword evidence="4 12" id="KW-0436">Ligase</keyword>
<keyword evidence="6 12" id="KW-0067">ATP-binding</keyword>
<dbReference type="HAMAP" id="MF_02004">
    <property type="entry name" value="Val_tRNA_synth_type1"/>
    <property type="match status" value="1"/>
</dbReference>
<name>A0A8H2QSE6_9FIRM</name>
<evidence type="ECO:0000256" key="8">
    <source>
        <dbReference type="ARBA" id="ARBA00023054"/>
    </source>
</evidence>
<dbReference type="GO" id="GO:0004832">
    <property type="term" value="F:valine-tRNA ligase activity"/>
    <property type="evidence" value="ECO:0007669"/>
    <property type="project" value="UniProtKB-UniRule"/>
</dbReference>
<evidence type="ECO:0000256" key="6">
    <source>
        <dbReference type="ARBA" id="ARBA00022840"/>
    </source>
</evidence>
<dbReference type="InterPro" id="IPR013155">
    <property type="entry name" value="M/V/L/I-tRNA-synth_anticd-bd"/>
</dbReference>
<evidence type="ECO:0000313" key="17">
    <source>
        <dbReference type="Proteomes" id="UP000377798"/>
    </source>
</evidence>
<dbReference type="EMBL" id="CAACYI010000001">
    <property type="protein sequence ID" value="VFB16811.1"/>
    <property type="molecule type" value="Genomic_DNA"/>
</dbReference>
<dbReference type="FunFam" id="3.90.740.10:FF:000005">
    <property type="entry name" value="Valine--tRNA ligase, mitochondrial"/>
    <property type="match status" value="1"/>
</dbReference>
<comment type="domain">
    <text evidence="12">The C-terminal coiled-coil domain is crucial for aminoacylation activity.</text>
</comment>
<dbReference type="GO" id="GO:0005829">
    <property type="term" value="C:cytosol"/>
    <property type="evidence" value="ECO:0007669"/>
    <property type="project" value="TreeGrafter"/>
</dbReference>
<dbReference type="PANTHER" id="PTHR11946">
    <property type="entry name" value="VALYL-TRNA SYNTHETASES"/>
    <property type="match status" value="1"/>
</dbReference>
<keyword evidence="17" id="KW-1185">Reference proteome</keyword>
<dbReference type="NCBIfam" id="NF004349">
    <property type="entry name" value="PRK05729.1"/>
    <property type="match status" value="1"/>
</dbReference>
<keyword evidence="3 12" id="KW-0963">Cytoplasm</keyword>
<keyword evidence="9 12" id="KW-0030">Aminoacyl-tRNA synthetase</keyword>
<comment type="domain">
    <text evidence="12">ValRS has two distinct active sites: one for aminoacylation and one for editing. The misactivated threonine is translocated from the active site to the editing site.</text>
</comment>
<evidence type="ECO:0000256" key="1">
    <source>
        <dbReference type="ARBA" id="ARBA00004496"/>
    </source>
</evidence>
<accession>A0A8H2QSE6</accession>
<dbReference type="PANTHER" id="PTHR11946:SF93">
    <property type="entry name" value="VALINE--TRNA LIGASE, CHLOROPLASTIC_MITOCHONDRIAL 2"/>
    <property type="match status" value="1"/>
</dbReference>
<evidence type="ECO:0000256" key="2">
    <source>
        <dbReference type="ARBA" id="ARBA00011245"/>
    </source>
</evidence>
<feature type="short sequence motif" description="'HIGH' region" evidence="12">
    <location>
        <begin position="45"/>
        <end position="55"/>
    </location>
</feature>
<keyword evidence="5 12" id="KW-0547">Nucleotide-binding</keyword>
<dbReference type="EC" id="6.1.1.9" evidence="12"/>
<reference evidence="16 17" key="1">
    <citation type="submission" date="2019-02" db="EMBL/GenBank/DDBJ databases">
        <authorList>
            <consortium name="Pathogen Informatics"/>
        </authorList>
    </citation>
    <scope>NUCLEOTIDE SEQUENCE [LARGE SCALE GENOMIC DNA]</scope>
    <source>
        <strain evidence="16 17">3012STDY7089603</strain>
    </source>
</reference>
<dbReference type="InterPro" id="IPR037118">
    <property type="entry name" value="Val-tRNA_synth_C_sf"/>
</dbReference>
<dbReference type="SUPFAM" id="SSF47323">
    <property type="entry name" value="Anticodon-binding domain of a subclass of class I aminoacyl-tRNA synthetases"/>
    <property type="match status" value="1"/>
</dbReference>
<evidence type="ECO:0000256" key="11">
    <source>
        <dbReference type="ARBA" id="ARBA00060830"/>
    </source>
</evidence>
<dbReference type="Gene3D" id="1.10.287.380">
    <property type="entry name" value="Valyl-tRNA synthetase, C-terminal domain"/>
    <property type="match status" value="1"/>
</dbReference>
<sequence>MKELAKTYDPKDFEDRIYGEWMEDHAFHPEVDRSKEPYTIVMPPPNVTGNLHMGHALNNTIQDILIRFKRLKGYQALFLPGTDHASISTEAKVVEKLKSQGKSKEALGREGFLKEAWAWTEEYGGNIKNQLKKLGVSCDWDREAFTLDDNLSKAVEEVFMELYEKDLIYRGDRIINWCPHCQTAISDAEVEHIEHDGKIWTFKYPLTDGSGYLQVATTRPETIPGDLAVAVNPEDDRYTDLVGKTIQLPFMDREIPIIADSYVEMDFGTGAVKITPSHDPNDFEVGARHDLGQCIVIDQKGYLNENAGPYAGLERFEARKKIIEDFDQKGLLVKIDNHHNAVGHCERCKTVIEPLISKQWFVKMEPLAKPALEAYQKGDLHFIPDRFGKIYSHWLENIRDWCISRQLWWGHQMPVYYCDHCDHVEVSTKEIDKCPACGGSVHRDPDTLDTWFSSALWPFSTLGWPNKTEDLDYFYPTNVLCTGYDIIFFWVVRMVFSALEQTGQLPFKDVFLTGLVLDEQGRKMSKSLGNGIDPLEIIDQYGADALRFTLITGNSPGNDMRFSIDRVEANRNFANKLWNASRFVFMHMTDDLYDLKEIKDLQLEDRWILSKGQRVAREVAEKLDHYDLGLAADAVLNYIWSDFCDWYIELVKPRLFSQDAEDKKVAVSVLAAVLKDILRLLHPFMPFITEEIWSKLPDSQDFLMVNHWPEEDDSYLDPEAEDKLERVQEAIRAIRNARAEMNIAPNKKSKTLLYSQDTKAKEALEGTEGFFKTQGFSTGFEWIENPKDLEGDHLSVVSQGVEYYMPLEDLVDYEKELQRLKKELATAESELDRVVKKLANQGFVSKAPEALVAKEREKEGQFKTQIDQLKKRIESIENR</sequence>
<dbReference type="AlphaFoldDB" id="A0A8H2QSE6"/>
<dbReference type="InterPro" id="IPR019499">
    <property type="entry name" value="Val-tRNA_synth_tRNA-bd"/>
</dbReference>
<dbReference type="Pfam" id="PF10458">
    <property type="entry name" value="Val_tRNA-synt_C"/>
    <property type="match status" value="1"/>
</dbReference>
<dbReference type="InterPro" id="IPR001412">
    <property type="entry name" value="aa-tRNA-synth_I_CS"/>
</dbReference>
<dbReference type="InterPro" id="IPR010978">
    <property type="entry name" value="tRNA-bd_arm"/>
</dbReference>
<keyword evidence="7 12" id="KW-0648">Protein biosynthesis</keyword>
<dbReference type="CDD" id="cd00817">
    <property type="entry name" value="ValRS_core"/>
    <property type="match status" value="1"/>
</dbReference>
<protein>
    <recommendedName>
        <fullName evidence="12">Valine--tRNA ligase</fullName>
        <ecNumber evidence="12">6.1.1.9</ecNumber>
    </recommendedName>
    <alternativeName>
        <fullName evidence="12">Valyl-tRNA synthetase</fullName>
        <shortName evidence="12">ValRS</shortName>
    </alternativeName>
</protein>
<dbReference type="InterPro" id="IPR014729">
    <property type="entry name" value="Rossmann-like_a/b/a_fold"/>
</dbReference>
<feature type="binding site" evidence="12">
    <location>
        <position position="526"/>
    </location>
    <ligand>
        <name>ATP</name>
        <dbReference type="ChEBI" id="CHEBI:30616"/>
    </ligand>
</feature>